<protein>
    <submittedName>
        <fullName evidence="1">Uncharacterized protein</fullName>
    </submittedName>
</protein>
<dbReference type="OrthoDB" id="1751950at2759"/>
<comment type="caution">
    <text evidence="1">The sequence shown here is derived from an EMBL/GenBank/DDBJ whole genome shotgun (WGS) entry which is preliminary data.</text>
</comment>
<sequence>MGKTLGRPMHVDETTAMRKLGYFASILVDIDLSKKIPNKIWLESKKHGVAFWQEVKLGKMPEFCIHYVVLGNNMADKESGGTAMGPSEESETLQFDSVVIVQVLEPNFMVQTADEIAMEEITGPLSMGQAIVVSHEMQNMEMVEYVDDVTNVSQSIGEQDCTPIEQEMRYTV</sequence>
<reference evidence="1 2" key="1">
    <citation type="submission" date="2020-10" db="EMBL/GenBank/DDBJ databases">
        <title>The Coptis chinensis genome and diversification of protoberbering-type alkaloids.</title>
        <authorList>
            <person name="Wang B."/>
            <person name="Shu S."/>
            <person name="Song C."/>
            <person name="Liu Y."/>
        </authorList>
    </citation>
    <scope>NUCLEOTIDE SEQUENCE [LARGE SCALE GENOMIC DNA]</scope>
    <source>
        <strain evidence="1">HL-2020</strain>
        <tissue evidence="1">Leaf</tissue>
    </source>
</reference>
<organism evidence="1 2">
    <name type="scientific">Coptis chinensis</name>
    <dbReference type="NCBI Taxonomy" id="261450"/>
    <lineage>
        <taxon>Eukaryota</taxon>
        <taxon>Viridiplantae</taxon>
        <taxon>Streptophyta</taxon>
        <taxon>Embryophyta</taxon>
        <taxon>Tracheophyta</taxon>
        <taxon>Spermatophyta</taxon>
        <taxon>Magnoliopsida</taxon>
        <taxon>Ranunculales</taxon>
        <taxon>Ranunculaceae</taxon>
        <taxon>Coptidoideae</taxon>
        <taxon>Coptis</taxon>
    </lineage>
</organism>
<dbReference type="Proteomes" id="UP000631114">
    <property type="component" value="Unassembled WGS sequence"/>
</dbReference>
<evidence type="ECO:0000313" key="1">
    <source>
        <dbReference type="EMBL" id="KAF9591010.1"/>
    </source>
</evidence>
<dbReference type="EMBL" id="JADFTS010000008">
    <property type="protein sequence ID" value="KAF9591010.1"/>
    <property type="molecule type" value="Genomic_DNA"/>
</dbReference>
<name>A0A835LDW8_9MAGN</name>
<dbReference type="PANTHER" id="PTHR31286">
    <property type="entry name" value="GLYCINE-RICH CELL WALL STRUCTURAL PROTEIN 1.8-LIKE"/>
    <property type="match status" value="1"/>
</dbReference>
<dbReference type="InterPro" id="IPR040256">
    <property type="entry name" value="At4g02000-like"/>
</dbReference>
<dbReference type="AlphaFoldDB" id="A0A835LDW8"/>
<dbReference type="PANTHER" id="PTHR31286:SF180">
    <property type="entry name" value="OS10G0362600 PROTEIN"/>
    <property type="match status" value="1"/>
</dbReference>
<accession>A0A835LDW8</accession>
<keyword evidence="2" id="KW-1185">Reference proteome</keyword>
<gene>
    <name evidence="1" type="ORF">IFM89_001220</name>
</gene>
<evidence type="ECO:0000313" key="2">
    <source>
        <dbReference type="Proteomes" id="UP000631114"/>
    </source>
</evidence>
<proteinExistence type="predicted"/>